<evidence type="ECO:0000256" key="6">
    <source>
        <dbReference type="ARBA" id="ARBA00035136"/>
    </source>
</evidence>
<keyword evidence="11" id="KW-1185">Reference proteome</keyword>
<feature type="compositionally biased region" description="Polar residues" evidence="8">
    <location>
        <begin position="11"/>
        <end position="25"/>
    </location>
</feature>
<gene>
    <name evidence="7" type="primary">rpsT</name>
    <name evidence="9" type="ORF">BU097_10550</name>
    <name evidence="10" type="ORF">FEZ53_05235</name>
</gene>
<feature type="region of interest" description="Disordered" evidence="8">
    <location>
        <begin position="1"/>
        <end position="28"/>
    </location>
</feature>
<dbReference type="NCBIfam" id="TIGR00029">
    <property type="entry name" value="S20"/>
    <property type="match status" value="1"/>
</dbReference>
<proteinExistence type="inferred from homology"/>
<reference evidence="9 11" key="1">
    <citation type="journal article" date="2016" name="Front. Microbiol.">
        <title>Comprehensive Phylogenetic Analysis of Bovine Non-aureus Staphylococci Species Based on Whole-Genome Sequencing.</title>
        <authorList>
            <person name="Naushad S."/>
            <person name="Barkema H.W."/>
            <person name="Luby C."/>
            <person name="Condas L.A."/>
            <person name="Nobrega D.B."/>
            <person name="Carson D.A."/>
            <person name="De Buck J."/>
        </authorList>
    </citation>
    <scope>NUCLEOTIDE SEQUENCE [LARGE SCALE GENOMIC DNA]</scope>
    <source>
        <strain evidence="9 11">SNUC 102</strain>
    </source>
</reference>
<evidence type="ECO:0000313" key="10">
    <source>
        <dbReference type="EMBL" id="TLP91692.1"/>
    </source>
</evidence>
<dbReference type="KEGG" id="sxy:BE24_05595"/>
<dbReference type="Pfam" id="PF01649">
    <property type="entry name" value="Ribosomal_S20p"/>
    <property type="match status" value="1"/>
</dbReference>
<dbReference type="Proteomes" id="UP000285567">
    <property type="component" value="Unassembled WGS sequence"/>
</dbReference>
<comment type="caution">
    <text evidence="10">The sequence shown here is derived from an EMBL/GenBank/DDBJ whole genome shotgun (WGS) entry which is preliminary data.</text>
</comment>
<name>A0A060MDC8_STAXY</name>
<dbReference type="AlphaFoldDB" id="A0A060MDC8"/>
<dbReference type="STRING" id="1288.AWC37_05815"/>
<dbReference type="PANTHER" id="PTHR33398">
    <property type="entry name" value="30S RIBOSOMAL PROTEIN S20"/>
    <property type="match status" value="1"/>
</dbReference>
<dbReference type="GO" id="GO:0003735">
    <property type="term" value="F:structural constituent of ribosome"/>
    <property type="evidence" value="ECO:0007669"/>
    <property type="project" value="InterPro"/>
</dbReference>
<evidence type="ECO:0000313" key="12">
    <source>
        <dbReference type="Proteomes" id="UP000307747"/>
    </source>
</evidence>
<organism evidence="10 12">
    <name type="scientific">Staphylococcus xylosus</name>
    <dbReference type="NCBI Taxonomy" id="1288"/>
    <lineage>
        <taxon>Bacteria</taxon>
        <taxon>Bacillati</taxon>
        <taxon>Bacillota</taxon>
        <taxon>Bacilli</taxon>
        <taxon>Bacillales</taxon>
        <taxon>Staphylococcaceae</taxon>
        <taxon>Staphylococcus</taxon>
    </lineage>
</organism>
<dbReference type="InterPro" id="IPR002583">
    <property type="entry name" value="Ribosomal_bS20"/>
</dbReference>
<dbReference type="Gene3D" id="1.20.58.110">
    <property type="entry name" value="Ribosomal protein S20"/>
    <property type="match status" value="1"/>
</dbReference>
<keyword evidence="4 7" id="KW-0689">Ribosomal protein</keyword>
<dbReference type="OrthoDB" id="9808392at2"/>
<keyword evidence="5 7" id="KW-0687">Ribonucleoprotein</keyword>
<dbReference type="KEGG" id="sxl:SXYLSMQ121_1208"/>
<dbReference type="PANTHER" id="PTHR33398:SF1">
    <property type="entry name" value="SMALL RIBOSOMAL SUBUNIT PROTEIN BS20C"/>
    <property type="match status" value="1"/>
</dbReference>
<dbReference type="GeneID" id="79050244"/>
<comment type="similarity">
    <text evidence="1 7">Belongs to the bacterial ribosomal protein bS20 family.</text>
</comment>
<dbReference type="GO" id="GO:0070181">
    <property type="term" value="F:small ribosomal subunit rRNA binding"/>
    <property type="evidence" value="ECO:0007669"/>
    <property type="project" value="TreeGrafter"/>
</dbReference>
<evidence type="ECO:0000313" key="9">
    <source>
        <dbReference type="EMBL" id="RIN09260.1"/>
    </source>
</evidence>
<evidence type="ECO:0000256" key="1">
    <source>
        <dbReference type="ARBA" id="ARBA00007634"/>
    </source>
</evidence>
<dbReference type="RefSeq" id="WP_017724620.1">
    <property type="nucleotide sequence ID" value="NZ_BKAZ01000007.1"/>
</dbReference>
<protein>
    <recommendedName>
        <fullName evidence="6 7">Small ribosomal subunit protein bS20</fullName>
    </recommendedName>
</protein>
<dbReference type="GO" id="GO:0005829">
    <property type="term" value="C:cytosol"/>
    <property type="evidence" value="ECO:0007669"/>
    <property type="project" value="TreeGrafter"/>
</dbReference>
<evidence type="ECO:0000256" key="8">
    <source>
        <dbReference type="SAM" id="MobiDB-lite"/>
    </source>
</evidence>
<dbReference type="GO" id="GO:0006412">
    <property type="term" value="P:translation"/>
    <property type="evidence" value="ECO:0007669"/>
    <property type="project" value="UniProtKB-UniRule"/>
</dbReference>
<evidence type="ECO:0000256" key="7">
    <source>
        <dbReference type="HAMAP-Rule" id="MF_00500"/>
    </source>
</evidence>
<reference evidence="10 12" key="2">
    <citation type="submission" date="2019-05" db="EMBL/GenBank/DDBJ databases">
        <title>The metagenome of a microbial culture collection derived from dairy environment covers the genomic content of the human microbiome.</title>
        <authorList>
            <person name="Roder T."/>
            <person name="Wuthrich D."/>
            <person name="Sattari Z."/>
            <person name="Von Ah U."/>
            <person name="Bar C."/>
            <person name="Ronchi F."/>
            <person name="Macpherson A.J."/>
            <person name="Ganal-Vonarburg S.C."/>
            <person name="Bruggmann R."/>
            <person name="Vergeres G."/>
        </authorList>
    </citation>
    <scope>NUCLEOTIDE SEQUENCE [LARGE SCALE GENOMIC DNA]</scope>
    <source>
        <strain evidence="10 12">FAM 20833</strain>
    </source>
</reference>
<keyword evidence="3 7" id="KW-0694">RNA-binding</keyword>
<dbReference type="EMBL" id="VBTJ01000001">
    <property type="protein sequence ID" value="TLP91692.1"/>
    <property type="molecule type" value="Genomic_DNA"/>
</dbReference>
<keyword evidence="2 7" id="KW-0699">rRNA-binding</keyword>
<dbReference type="GeneID" id="97227940"/>
<evidence type="ECO:0000256" key="4">
    <source>
        <dbReference type="ARBA" id="ARBA00022980"/>
    </source>
</evidence>
<comment type="function">
    <text evidence="7">Binds directly to 16S ribosomal RNA.</text>
</comment>
<evidence type="ECO:0000256" key="3">
    <source>
        <dbReference type="ARBA" id="ARBA00022884"/>
    </source>
</evidence>
<dbReference type="InterPro" id="IPR036510">
    <property type="entry name" value="Ribosomal_bS20_sf"/>
</dbReference>
<dbReference type="SUPFAM" id="SSF46992">
    <property type="entry name" value="Ribosomal protein S20"/>
    <property type="match status" value="1"/>
</dbReference>
<dbReference type="GO" id="GO:0015935">
    <property type="term" value="C:small ribosomal subunit"/>
    <property type="evidence" value="ECO:0007669"/>
    <property type="project" value="TreeGrafter"/>
</dbReference>
<evidence type="ECO:0000256" key="2">
    <source>
        <dbReference type="ARBA" id="ARBA00022730"/>
    </source>
</evidence>
<dbReference type="EMBL" id="QXUL01000056">
    <property type="protein sequence ID" value="RIN09260.1"/>
    <property type="molecule type" value="Genomic_DNA"/>
</dbReference>
<dbReference type="KEGG" id="sxo:SXYL_01272"/>
<dbReference type="Proteomes" id="UP000307747">
    <property type="component" value="Unassembled WGS sequence"/>
</dbReference>
<dbReference type="eggNOG" id="COG0268">
    <property type="taxonomic scope" value="Bacteria"/>
</dbReference>
<evidence type="ECO:0000256" key="5">
    <source>
        <dbReference type="ARBA" id="ARBA00023274"/>
    </source>
</evidence>
<evidence type="ECO:0000313" key="11">
    <source>
        <dbReference type="Proteomes" id="UP000285567"/>
    </source>
</evidence>
<sequence>MPNIKSAIKRVNTTHTAEARNISQKNEMRTAVKRAHSAIEAGADNKADLVSFALKKVDKAAQRNLIHTNKAARIKSSLMTAAK</sequence>
<dbReference type="HAMAP" id="MF_00500">
    <property type="entry name" value="Ribosomal_bS20"/>
    <property type="match status" value="1"/>
</dbReference>
<accession>A0A060MDC8</accession>